<organism evidence="3 4">
    <name type="scientific">Leptolyngbya subtilissima DQ-A4</name>
    <dbReference type="NCBI Taxonomy" id="2933933"/>
    <lineage>
        <taxon>Bacteria</taxon>
        <taxon>Bacillati</taxon>
        <taxon>Cyanobacteriota</taxon>
        <taxon>Cyanophyceae</taxon>
        <taxon>Leptolyngbyales</taxon>
        <taxon>Leptolyngbyaceae</taxon>
        <taxon>Leptolyngbya group</taxon>
        <taxon>Leptolyngbya</taxon>
    </lineage>
</organism>
<sequence>MTCRLPIPLTAHILVVRSLPGLGDLLCAVPALRSLRSAYPFAKITWLGLPGTEWFSQRFNYLIDHWLPFPGFPGIPEGWQSPQKTVEFLGQIQGQHYDLVLQLHGNGSSINSFLVLLGARQQAGFYLPGQFCPEPRYFLPYPQRGSEADRLLRLMEFLGLPEQRPELEFPLSEDEHEAGLQLLKSHNLSLGQYICLHPGANSADRRWSIDGFTRVAQSLANQGYRIVLTGTDSERGLTAQICAAVGAASLDFAGCTALGELAVVLQQAALLICNDTGISHLGAALKVSSVVVFSNSEVERWAPSNSASGKGLEQGRHRTVDSRQTGAATAWAVLAQARSLLNAQSQLLPEVCYAR</sequence>
<proteinExistence type="predicted"/>
<name>A0ABV0K956_9CYAN</name>
<dbReference type="EMBL" id="JAMPKX010000011">
    <property type="protein sequence ID" value="MEP0949311.1"/>
    <property type="molecule type" value="Genomic_DNA"/>
</dbReference>
<evidence type="ECO:0000313" key="4">
    <source>
        <dbReference type="Proteomes" id="UP001482513"/>
    </source>
</evidence>
<dbReference type="RefSeq" id="WP_190704822.1">
    <property type="nucleotide sequence ID" value="NZ_JAMPKX010000011.1"/>
</dbReference>
<keyword evidence="4" id="KW-1185">Reference proteome</keyword>
<gene>
    <name evidence="3" type="ORF">NC992_20695</name>
</gene>
<dbReference type="Proteomes" id="UP001482513">
    <property type="component" value="Unassembled WGS sequence"/>
</dbReference>
<evidence type="ECO:0000256" key="1">
    <source>
        <dbReference type="ARBA" id="ARBA00022676"/>
    </source>
</evidence>
<dbReference type="Pfam" id="PF01075">
    <property type="entry name" value="Glyco_transf_9"/>
    <property type="match status" value="1"/>
</dbReference>
<reference evidence="3 4" key="1">
    <citation type="submission" date="2022-04" db="EMBL/GenBank/DDBJ databases">
        <title>Positive selection, recombination, and allopatry shape intraspecific diversity of widespread and dominant cyanobacteria.</title>
        <authorList>
            <person name="Wei J."/>
            <person name="Shu W."/>
            <person name="Hu C."/>
        </authorList>
    </citation>
    <scope>NUCLEOTIDE SEQUENCE [LARGE SCALE GENOMIC DNA]</scope>
    <source>
        <strain evidence="3 4">DQ-A4</strain>
    </source>
</reference>
<dbReference type="Gene3D" id="3.40.50.2000">
    <property type="entry name" value="Glycogen Phosphorylase B"/>
    <property type="match status" value="2"/>
</dbReference>
<evidence type="ECO:0000313" key="3">
    <source>
        <dbReference type="EMBL" id="MEP0949311.1"/>
    </source>
</evidence>
<dbReference type="PANTHER" id="PTHR30160:SF1">
    <property type="entry name" value="LIPOPOLYSACCHARIDE 1,2-N-ACETYLGLUCOSAMINETRANSFERASE-RELATED"/>
    <property type="match status" value="1"/>
</dbReference>
<accession>A0ABV0K956</accession>
<dbReference type="SUPFAM" id="SSF53756">
    <property type="entry name" value="UDP-Glycosyltransferase/glycogen phosphorylase"/>
    <property type="match status" value="1"/>
</dbReference>
<dbReference type="CDD" id="cd03789">
    <property type="entry name" value="GT9_LPS_heptosyltransferase"/>
    <property type="match status" value="1"/>
</dbReference>
<evidence type="ECO:0000256" key="2">
    <source>
        <dbReference type="ARBA" id="ARBA00022679"/>
    </source>
</evidence>
<dbReference type="PANTHER" id="PTHR30160">
    <property type="entry name" value="TETRAACYLDISACCHARIDE 4'-KINASE-RELATED"/>
    <property type="match status" value="1"/>
</dbReference>
<dbReference type="InterPro" id="IPR051199">
    <property type="entry name" value="LPS_LOS_Heptosyltrfase"/>
</dbReference>
<keyword evidence="2" id="KW-0808">Transferase</keyword>
<comment type="caution">
    <text evidence="3">The sequence shown here is derived from an EMBL/GenBank/DDBJ whole genome shotgun (WGS) entry which is preliminary data.</text>
</comment>
<dbReference type="InterPro" id="IPR002201">
    <property type="entry name" value="Glyco_trans_9"/>
</dbReference>
<keyword evidence="1" id="KW-0328">Glycosyltransferase</keyword>
<protein>
    <submittedName>
        <fullName evidence="3">Glycosyltransferase family 9 protein</fullName>
    </submittedName>
</protein>